<evidence type="ECO:0000256" key="6">
    <source>
        <dbReference type="ARBA" id="ARBA00022519"/>
    </source>
</evidence>
<dbReference type="GO" id="GO:0015628">
    <property type="term" value="P:protein secretion by the type II secretion system"/>
    <property type="evidence" value="ECO:0007669"/>
    <property type="project" value="InterPro"/>
</dbReference>
<evidence type="ECO:0000313" key="11">
    <source>
        <dbReference type="EMBL" id="QUJ77920.1"/>
    </source>
</evidence>
<evidence type="ECO:0000256" key="5">
    <source>
        <dbReference type="ARBA" id="ARBA00022481"/>
    </source>
</evidence>
<dbReference type="GO" id="GO:0005886">
    <property type="term" value="C:plasma membrane"/>
    <property type="evidence" value="ECO:0007669"/>
    <property type="project" value="UniProtKB-SubCell"/>
</dbReference>
<comment type="similarity">
    <text evidence="2">Belongs to the GSP J family.</text>
</comment>
<keyword evidence="9 10" id="KW-0472">Membrane</keyword>
<gene>
    <name evidence="11" type="ORF">KDD17_01545</name>
</gene>
<sequence length="181" mass="19715">MSQPRREPEAGVSLIEVLVSLAIFALIGVAGLAVLNTVARTGARTDGRLERLADIDRTFVILRRDLLQMTGASTQLQDNALQFARPIDEGIVIVTYIARDGVFVRRVARAASPDVDQRLLENVQSAQWRTMDAAGRWHDSWPPTAAETIPAAHAAELSVTLRADPPETLVRLFALPAGQGR</sequence>
<evidence type="ECO:0000256" key="2">
    <source>
        <dbReference type="ARBA" id="ARBA00011084"/>
    </source>
</evidence>
<proteinExistence type="inferred from homology"/>
<dbReference type="RefSeq" id="WP_212706113.1">
    <property type="nucleotide sequence ID" value="NZ_CP073581.1"/>
</dbReference>
<dbReference type="PANTHER" id="PTHR39583">
    <property type="entry name" value="TYPE II SECRETION SYSTEM PROTEIN J-RELATED"/>
    <property type="match status" value="1"/>
</dbReference>
<dbReference type="InterPro" id="IPR012902">
    <property type="entry name" value="N_methyl_site"/>
</dbReference>
<dbReference type="InterPro" id="IPR045584">
    <property type="entry name" value="Pilin-like"/>
</dbReference>
<dbReference type="InterPro" id="IPR051621">
    <property type="entry name" value="T2SS_protein_J"/>
</dbReference>
<reference evidence="11" key="1">
    <citation type="submission" date="2021-04" db="EMBL/GenBank/DDBJ databases">
        <title>Complete genome sequence for Sulfitobacter sp. strain JK7-1.</title>
        <authorList>
            <person name="Park S.-J."/>
        </authorList>
    </citation>
    <scope>NUCLEOTIDE SEQUENCE</scope>
    <source>
        <strain evidence="11">JK7-1</strain>
    </source>
</reference>
<name>A0A975JGN5_9RHOB</name>
<dbReference type="GO" id="GO:0015627">
    <property type="term" value="C:type II protein secretion system complex"/>
    <property type="evidence" value="ECO:0007669"/>
    <property type="project" value="InterPro"/>
</dbReference>
<feature type="transmembrane region" description="Helical" evidence="10">
    <location>
        <begin position="12"/>
        <end position="35"/>
    </location>
</feature>
<keyword evidence="12" id="KW-1185">Reference proteome</keyword>
<evidence type="ECO:0000313" key="12">
    <source>
        <dbReference type="Proteomes" id="UP000683291"/>
    </source>
</evidence>
<accession>A0A975JGN5</accession>
<dbReference type="Pfam" id="PF11612">
    <property type="entry name" value="T2SSJ"/>
    <property type="match status" value="1"/>
</dbReference>
<keyword evidence="4" id="KW-1003">Cell membrane</keyword>
<comment type="subcellular location">
    <subcellularLocation>
        <location evidence="1">Cell inner membrane</location>
        <topology evidence="1">Single-pass membrane protein</topology>
    </subcellularLocation>
</comment>
<dbReference type="Proteomes" id="UP000683291">
    <property type="component" value="Chromosome 1"/>
</dbReference>
<dbReference type="Pfam" id="PF07963">
    <property type="entry name" value="N_methyl"/>
    <property type="match status" value="1"/>
</dbReference>
<evidence type="ECO:0000256" key="7">
    <source>
        <dbReference type="ARBA" id="ARBA00022692"/>
    </source>
</evidence>
<dbReference type="AlphaFoldDB" id="A0A975JGN5"/>
<protein>
    <recommendedName>
        <fullName evidence="3">Type II secretion system protein J</fullName>
    </recommendedName>
</protein>
<keyword evidence="7 10" id="KW-0812">Transmembrane</keyword>
<keyword evidence="8 10" id="KW-1133">Transmembrane helix</keyword>
<dbReference type="KEGG" id="sual:KDD17_01545"/>
<keyword evidence="5" id="KW-0488">Methylation</keyword>
<evidence type="ECO:0000256" key="4">
    <source>
        <dbReference type="ARBA" id="ARBA00022475"/>
    </source>
</evidence>
<evidence type="ECO:0000256" key="1">
    <source>
        <dbReference type="ARBA" id="ARBA00004377"/>
    </source>
</evidence>
<dbReference type="PROSITE" id="PS00409">
    <property type="entry name" value="PROKAR_NTER_METHYL"/>
    <property type="match status" value="1"/>
</dbReference>
<evidence type="ECO:0000256" key="3">
    <source>
        <dbReference type="ARBA" id="ARBA00021539"/>
    </source>
</evidence>
<dbReference type="SUPFAM" id="SSF54523">
    <property type="entry name" value="Pili subunits"/>
    <property type="match status" value="1"/>
</dbReference>
<keyword evidence="6" id="KW-0997">Cell inner membrane</keyword>
<dbReference type="InterPro" id="IPR010055">
    <property type="entry name" value="T2SS_protein-GspJ"/>
</dbReference>
<dbReference type="PANTHER" id="PTHR39583:SF2">
    <property type="entry name" value="TYPE II SECRETION SYSTEM PROTEIN J"/>
    <property type="match status" value="1"/>
</dbReference>
<organism evidence="11 12">
    <name type="scientific">Sulfitobacter albidus</name>
    <dbReference type="NCBI Taxonomy" id="2829501"/>
    <lineage>
        <taxon>Bacteria</taxon>
        <taxon>Pseudomonadati</taxon>
        <taxon>Pseudomonadota</taxon>
        <taxon>Alphaproteobacteria</taxon>
        <taxon>Rhodobacterales</taxon>
        <taxon>Roseobacteraceae</taxon>
        <taxon>Sulfitobacter</taxon>
    </lineage>
</organism>
<dbReference type="NCBIfam" id="TIGR02532">
    <property type="entry name" value="IV_pilin_GFxxxE"/>
    <property type="match status" value="1"/>
</dbReference>
<evidence type="ECO:0000256" key="10">
    <source>
        <dbReference type="SAM" id="Phobius"/>
    </source>
</evidence>
<dbReference type="EMBL" id="CP073581">
    <property type="protein sequence ID" value="QUJ77920.1"/>
    <property type="molecule type" value="Genomic_DNA"/>
</dbReference>
<evidence type="ECO:0000256" key="8">
    <source>
        <dbReference type="ARBA" id="ARBA00022989"/>
    </source>
</evidence>
<evidence type="ECO:0000256" key="9">
    <source>
        <dbReference type="ARBA" id="ARBA00023136"/>
    </source>
</evidence>